<dbReference type="InterPro" id="IPR000182">
    <property type="entry name" value="GNAT_dom"/>
</dbReference>
<dbReference type="PATRIC" id="fig|1227497.3.peg.2669"/>
<accession>L9X5D4</accession>
<evidence type="ECO:0000259" key="1">
    <source>
        <dbReference type="PROSITE" id="PS51186"/>
    </source>
</evidence>
<reference evidence="2 3" key="1">
    <citation type="journal article" date="2014" name="PLoS Genet.">
        <title>Phylogenetically driven sequencing of extremely halophilic archaea reveals strategies for static and dynamic osmo-response.</title>
        <authorList>
            <person name="Becker E.A."/>
            <person name="Seitzer P.M."/>
            <person name="Tritt A."/>
            <person name="Larsen D."/>
            <person name="Krusor M."/>
            <person name="Yao A.I."/>
            <person name="Wu D."/>
            <person name="Madern D."/>
            <person name="Eisen J.A."/>
            <person name="Darling A.E."/>
            <person name="Facciotti M.T."/>
        </authorList>
    </citation>
    <scope>NUCLEOTIDE SEQUENCE [LARGE SCALE GENOMIC DNA]</scope>
    <source>
        <strain evidence="2 3">DSM 10524</strain>
    </source>
</reference>
<dbReference type="Gene3D" id="3.40.630.30">
    <property type="match status" value="1"/>
</dbReference>
<dbReference type="InterPro" id="IPR016181">
    <property type="entry name" value="Acyl_CoA_acyltransferase"/>
</dbReference>
<feature type="domain" description="N-acetyltransferase" evidence="1">
    <location>
        <begin position="26"/>
        <end position="179"/>
    </location>
</feature>
<dbReference type="Proteomes" id="UP000011688">
    <property type="component" value="Unassembled WGS sequence"/>
</dbReference>
<dbReference type="SUPFAM" id="SSF55729">
    <property type="entry name" value="Acyl-CoA N-acyltransferases (Nat)"/>
    <property type="match status" value="1"/>
</dbReference>
<dbReference type="eggNOG" id="arCOG08925">
    <property type="taxonomic scope" value="Archaea"/>
</dbReference>
<keyword evidence="3" id="KW-1185">Reference proteome</keyword>
<dbReference type="Pfam" id="PF13527">
    <property type="entry name" value="Acetyltransf_9"/>
    <property type="match status" value="1"/>
</dbReference>
<dbReference type="STRING" id="1227497.C491_12910"/>
<sequence>MARSIPDEPRYNLHTMKTASRRTSRVTIRQFQPGDREAFLSLYEQVFGRGRSSAWFRWKYEDNPYVDHVPIVVAEDDGRLVGCRSLFAQEMRGHGTVRTAFQPCDTMVHSDYRRRGLFDRMNERTLERYAESGPSFFFNFPNEASKRGNLNHGWREIGTVPLYYRVRDPVGALERWTAGTGAETPVRADGRAAVAVAKSFTTRVAEGTHRTGDRLLAPDAEIALERHESPPAEALATAYRRSIPEAMHTNRTATFYRWRLANPEHAYTTYVARRDGEPVAALVTADVDDRVRIVETVPRSLEAERGALERLLVAALADRERREFVTAFGETLPRPIRYRFFPDTRPPLSTVVRPSSRTLLARDLDASAAVENSSIDDWTFSRLDLDTT</sequence>
<proteinExistence type="predicted"/>
<evidence type="ECO:0000313" key="3">
    <source>
        <dbReference type="Proteomes" id="UP000011688"/>
    </source>
</evidence>
<dbReference type="GO" id="GO:0016747">
    <property type="term" value="F:acyltransferase activity, transferring groups other than amino-acyl groups"/>
    <property type="evidence" value="ECO:0007669"/>
    <property type="project" value="InterPro"/>
</dbReference>
<dbReference type="EMBL" id="AOIB01000026">
    <property type="protein sequence ID" value="ELY56905.1"/>
    <property type="molecule type" value="Genomic_DNA"/>
</dbReference>
<dbReference type="AlphaFoldDB" id="L9X5D4"/>
<dbReference type="PROSITE" id="PS51186">
    <property type="entry name" value="GNAT"/>
    <property type="match status" value="1"/>
</dbReference>
<gene>
    <name evidence="2" type="ORF">C491_12910</name>
</gene>
<evidence type="ECO:0000313" key="2">
    <source>
        <dbReference type="EMBL" id="ELY56905.1"/>
    </source>
</evidence>
<protein>
    <recommendedName>
        <fullName evidence="1">N-acetyltransferase domain-containing protein</fullName>
    </recommendedName>
</protein>
<name>L9X5D4_9EURY</name>
<comment type="caution">
    <text evidence="2">The sequence shown here is derived from an EMBL/GenBank/DDBJ whole genome shotgun (WGS) entry which is preliminary data.</text>
</comment>
<organism evidence="2 3">
    <name type="scientific">Natronococcus amylolyticus DSM 10524</name>
    <dbReference type="NCBI Taxonomy" id="1227497"/>
    <lineage>
        <taxon>Archaea</taxon>
        <taxon>Methanobacteriati</taxon>
        <taxon>Methanobacteriota</taxon>
        <taxon>Stenosarchaea group</taxon>
        <taxon>Halobacteria</taxon>
        <taxon>Halobacteriales</taxon>
        <taxon>Natrialbaceae</taxon>
        <taxon>Natronococcus</taxon>
    </lineage>
</organism>